<organism evidence="2 3">
    <name type="scientific">Streptomyces nojiriensis</name>
    <dbReference type="NCBI Taxonomy" id="66374"/>
    <lineage>
        <taxon>Bacteria</taxon>
        <taxon>Bacillati</taxon>
        <taxon>Actinomycetota</taxon>
        <taxon>Actinomycetes</taxon>
        <taxon>Kitasatosporales</taxon>
        <taxon>Streptomycetaceae</taxon>
        <taxon>Streptomyces</taxon>
    </lineage>
</organism>
<dbReference type="Proteomes" id="UP000613974">
    <property type="component" value="Unassembled WGS sequence"/>
</dbReference>
<accession>A0ABQ3SU98</accession>
<keyword evidence="3" id="KW-1185">Reference proteome</keyword>
<dbReference type="EMBL" id="BNEC01000005">
    <property type="protein sequence ID" value="GHI71727.1"/>
    <property type="molecule type" value="Genomic_DNA"/>
</dbReference>
<comment type="caution">
    <text evidence="2">The sequence shown here is derived from an EMBL/GenBank/DDBJ whole genome shotgun (WGS) entry which is preliminary data.</text>
</comment>
<proteinExistence type="predicted"/>
<evidence type="ECO:0000313" key="3">
    <source>
        <dbReference type="Proteomes" id="UP000613974"/>
    </source>
</evidence>
<reference evidence="3" key="1">
    <citation type="submission" date="2023-07" db="EMBL/GenBank/DDBJ databases">
        <title>Whole genome shotgun sequence of Streptomyces nojiriensis NBRC 13794.</title>
        <authorList>
            <person name="Komaki H."/>
            <person name="Tamura T."/>
        </authorList>
    </citation>
    <scope>NUCLEOTIDE SEQUENCE [LARGE SCALE GENOMIC DNA]</scope>
    <source>
        <strain evidence="3">NBRC 13794</strain>
    </source>
</reference>
<evidence type="ECO:0000256" key="1">
    <source>
        <dbReference type="SAM" id="MobiDB-lite"/>
    </source>
</evidence>
<name>A0ABQ3SU98_9ACTN</name>
<protein>
    <submittedName>
        <fullName evidence="2">Uncharacterized protein</fullName>
    </submittedName>
</protein>
<feature type="region of interest" description="Disordered" evidence="1">
    <location>
        <begin position="77"/>
        <end position="127"/>
    </location>
</feature>
<feature type="compositionally biased region" description="Basic and acidic residues" evidence="1">
    <location>
        <begin position="78"/>
        <end position="105"/>
    </location>
</feature>
<evidence type="ECO:0000313" key="2">
    <source>
        <dbReference type="EMBL" id="GHI71727.1"/>
    </source>
</evidence>
<sequence>MVVGGLCPAQDGRRTLRDEERVAIWRAPPTRLPVWIEPVSWLSLTLDRHGHMRRPVLILERPARSFGGFPAVFVPPGRDGRSRVERSDIAKRRDEGAPLRDRPDPETIGLTGNPMRVCDSGRVAPAH</sequence>
<gene>
    <name evidence="2" type="ORF">Snoj_56450</name>
</gene>